<gene>
    <name evidence="1" type="ORF">MEDL_26783</name>
</gene>
<sequence>MSEWIDEVDSSKTLLRKNNIQQVLVKYYQDPDADTASNDDQSQCNSVDVQRWDQLVKQLEDVLSLCNLLGLQRADDMSQSIPVSVSKLMEGGRASTESNLKYEELVTKIHFLSRSNVSPTKISSAHWPFRYCDIVEVESCEEIFGTELWNQIQAKNTLHCINSWNVTQMVKSRQMISSCELNYGNSHNQAKNLFNVLLLKHFEESFVSQQGVSLPPFEIYVAPGCYVEYRPKVDICLLDQTSDRTICLNIIENGSKQNIEDSMYQTMFCTLSGCSSTAYCFVIKETFGGCFKVYAGKVEWPPEMLQMMMICGSDVSRQLGFNHRIHSGPIRAKYAYLGTINTNEQDCPTMSLFLNTIESLTLIDEPRFLPLTQSMQSVVDKEKQHTSIFQNVFLIEKKGAMTNLKKVHQ</sequence>
<reference evidence="1" key="1">
    <citation type="submission" date="2021-03" db="EMBL/GenBank/DDBJ databases">
        <authorList>
            <person name="Bekaert M."/>
        </authorList>
    </citation>
    <scope>NUCLEOTIDE SEQUENCE</scope>
</reference>
<protein>
    <submittedName>
        <fullName evidence="1">RAB3GAP2</fullName>
    </submittedName>
</protein>
<dbReference type="EMBL" id="CAJPWZ010001316">
    <property type="protein sequence ID" value="CAG2212834.1"/>
    <property type="molecule type" value="Genomic_DNA"/>
</dbReference>
<dbReference type="AlphaFoldDB" id="A0A8S3RUM6"/>
<keyword evidence="2" id="KW-1185">Reference proteome</keyword>
<name>A0A8S3RUM6_MYTED</name>
<dbReference type="Proteomes" id="UP000683360">
    <property type="component" value="Unassembled WGS sequence"/>
</dbReference>
<organism evidence="1 2">
    <name type="scientific">Mytilus edulis</name>
    <name type="common">Blue mussel</name>
    <dbReference type="NCBI Taxonomy" id="6550"/>
    <lineage>
        <taxon>Eukaryota</taxon>
        <taxon>Metazoa</taxon>
        <taxon>Spiralia</taxon>
        <taxon>Lophotrochozoa</taxon>
        <taxon>Mollusca</taxon>
        <taxon>Bivalvia</taxon>
        <taxon>Autobranchia</taxon>
        <taxon>Pteriomorphia</taxon>
        <taxon>Mytilida</taxon>
        <taxon>Mytiloidea</taxon>
        <taxon>Mytilidae</taxon>
        <taxon>Mytilinae</taxon>
        <taxon>Mytilus</taxon>
    </lineage>
</organism>
<proteinExistence type="predicted"/>
<evidence type="ECO:0000313" key="2">
    <source>
        <dbReference type="Proteomes" id="UP000683360"/>
    </source>
</evidence>
<accession>A0A8S3RUM6</accession>
<comment type="caution">
    <text evidence="1">The sequence shown here is derived from an EMBL/GenBank/DDBJ whole genome shotgun (WGS) entry which is preliminary data.</text>
</comment>
<evidence type="ECO:0000313" key="1">
    <source>
        <dbReference type="EMBL" id="CAG2212834.1"/>
    </source>
</evidence>
<dbReference type="OrthoDB" id="6103499at2759"/>